<dbReference type="GO" id="GO:0045335">
    <property type="term" value="C:phagocytic vesicle"/>
    <property type="evidence" value="ECO:0007669"/>
    <property type="project" value="UniProtKB-SubCell"/>
</dbReference>
<feature type="compositionally biased region" description="Polar residues" evidence="9">
    <location>
        <begin position="647"/>
        <end position="656"/>
    </location>
</feature>
<feature type="domain" description="PID" evidence="10">
    <location>
        <begin position="472"/>
        <end position="611"/>
    </location>
</feature>
<feature type="region of interest" description="Disordered" evidence="9">
    <location>
        <begin position="647"/>
        <end position="668"/>
    </location>
</feature>
<evidence type="ECO:0008006" key="13">
    <source>
        <dbReference type="Google" id="ProtNLM"/>
    </source>
</evidence>
<dbReference type="InterPro" id="IPR011993">
    <property type="entry name" value="PH-like_dom_sf"/>
</dbReference>
<dbReference type="PANTHER" id="PTHR46415">
    <property type="entry name" value="ADAPTOR PROTEIN, PHOSPHOTYROSINE INTERACTION, PH DOMAIN AND LEUCINE ZIPPER-CONTAINING 2"/>
    <property type="match status" value="1"/>
</dbReference>
<evidence type="ECO:0000313" key="12">
    <source>
        <dbReference type="EMBL" id="KOF86129.1"/>
    </source>
</evidence>
<keyword evidence="6" id="KW-0966">Cell projection</keyword>
<evidence type="ECO:0000256" key="6">
    <source>
        <dbReference type="ARBA" id="ARBA00023273"/>
    </source>
</evidence>
<evidence type="ECO:0000256" key="8">
    <source>
        <dbReference type="ARBA" id="ARBA00023329"/>
    </source>
</evidence>
<dbReference type="GO" id="GO:0031901">
    <property type="term" value="C:early endosome membrane"/>
    <property type="evidence" value="ECO:0007669"/>
    <property type="project" value="UniProtKB-SubCell"/>
</dbReference>
<accession>A0A0L8HAR0</accession>
<dbReference type="PROSITE" id="PS50003">
    <property type="entry name" value="PH_DOMAIN"/>
    <property type="match status" value="1"/>
</dbReference>
<evidence type="ECO:0000256" key="7">
    <source>
        <dbReference type="ARBA" id="ARBA00023306"/>
    </source>
</evidence>
<evidence type="ECO:0000259" key="10">
    <source>
        <dbReference type="PROSITE" id="PS01179"/>
    </source>
</evidence>
<keyword evidence="8" id="KW-0968">Cytoplasmic vesicle</keyword>
<dbReference type="SUPFAM" id="SSF50729">
    <property type="entry name" value="PH domain-like"/>
    <property type="match status" value="2"/>
</dbReference>
<reference evidence="12" key="1">
    <citation type="submission" date="2015-07" db="EMBL/GenBank/DDBJ databases">
        <title>MeaNS - Measles Nucleotide Surveillance Program.</title>
        <authorList>
            <person name="Tran T."/>
            <person name="Druce J."/>
        </authorList>
    </citation>
    <scope>NUCLEOTIDE SEQUENCE</scope>
    <source>
        <strain evidence="12">UCB-OBI-ISO-001</strain>
        <tissue evidence="12">Gonad</tissue>
    </source>
</reference>
<protein>
    <recommendedName>
        <fullName evidence="13">PH domain-containing protein</fullName>
    </recommendedName>
</protein>
<sequence length="668" mass="76075">MSLKKYSNNLHNCCQRILSAQNELCAATQCLSQQLRMYELQKFPLETEDSILISTLNQFATYLDDISSVQQVLAAQFSETMMYPLSKFLQADLEEISTMYEMYRISSDEHEQAMGKYMKLSKKKDNDRLRRDANEELYTSRKKFHQTALHYYASLNALQYKRKCFLLEPILGYIHAQRTFFQMGYDAIVKREIEEFLNNITASVQGVQQELGQDTQKTIELIDTLENQSHHLYQPEPMVEMPYIPPNVNLVSKAGYLFMRSKHSLLANKWERGYFFTQGGNLMYQFKDEVAGSLALDLSEEGMVAESTDADDRRFCFVVHNLSTKKSVILQAENERERDEWIATLNNILRSNKTGKSKQSDSPSRKMKDRVGSLGSKDYKKEGFSPSVSIDETSSGSYSVQNRKTSDSCLPSTTTFTDSFLPDVPIQFDLMSPSEEIVSNLNEELSKCNLLDEMNSKDSSEQVDNVKSFKRKFTVRFIGSMEVPQDRGEALVNKTMRHIMAARAIHNVLRMTESELIISDTSLRLVDTATNNVRTAFKLSDISYWCGHKENDRLLGFITVNKEEGSLSYTCHVFESSTPVLEICQSIGKATSMAFKTLMQKNMENRKAEERELLLANISKLQDKSPEGIKSARLSSDEKYLVFTEKAPSTASSVQPVTDIGPVDDSEA</sequence>
<dbReference type="InterPro" id="IPR004148">
    <property type="entry name" value="BAR_dom"/>
</dbReference>
<keyword evidence="5" id="KW-0539">Nucleus</keyword>
<dbReference type="SMART" id="SM00462">
    <property type="entry name" value="PTB"/>
    <property type="match status" value="1"/>
</dbReference>
<dbReference type="PROSITE" id="PS01179">
    <property type="entry name" value="PID"/>
    <property type="match status" value="1"/>
</dbReference>
<dbReference type="OrthoDB" id="10070851at2759"/>
<name>A0A0L8HAR0_OCTBM</name>
<keyword evidence="7" id="KW-0131">Cell cycle</keyword>
<dbReference type="Pfam" id="PF16746">
    <property type="entry name" value="BAR_3"/>
    <property type="match status" value="1"/>
</dbReference>
<dbReference type="GO" id="GO:0005634">
    <property type="term" value="C:nucleus"/>
    <property type="evidence" value="ECO:0007669"/>
    <property type="project" value="UniProtKB-SubCell"/>
</dbReference>
<evidence type="ECO:0000256" key="2">
    <source>
        <dbReference type="ARBA" id="ARBA00004220"/>
    </source>
</evidence>
<dbReference type="PANTHER" id="PTHR46415:SF2">
    <property type="entry name" value="BETA, PUTATIVE-RELATED"/>
    <property type="match status" value="1"/>
</dbReference>
<dbReference type="GO" id="GO:0001726">
    <property type="term" value="C:ruffle"/>
    <property type="evidence" value="ECO:0007669"/>
    <property type="project" value="UniProtKB-SubCell"/>
</dbReference>
<evidence type="ECO:0000256" key="5">
    <source>
        <dbReference type="ARBA" id="ARBA00023242"/>
    </source>
</evidence>
<comment type="subcellular location">
    <subcellularLocation>
        <location evidence="4">Cell projection</location>
        <location evidence="4">Ruffle</location>
    </subcellularLocation>
    <subcellularLocation>
        <location evidence="3">Cytoplasmic vesicle</location>
        <location evidence="3">Phagosome</location>
    </subcellularLocation>
    <subcellularLocation>
        <location evidence="2">Early endosome membrane</location>
        <topology evidence="2">Peripheral membrane protein</topology>
    </subcellularLocation>
    <subcellularLocation>
        <location evidence="1">Nucleus</location>
    </subcellularLocation>
</comment>
<evidence type="ECO:0000256" key="4">
    <source>
        <dbReference type="ARBA" id="ARBA00004466"/>
    </source>
</evidence>
<dbReference type="Gene3D" id="2.30.29.30">
    <property type="entry name" value="Pleckstrin-homology domain (PH domain)/Phosphotyrosine-binding domain (PTB)"/>
    <property type="match status" value="2"/>
</dbReference>
<organism evidence="12">
    <name type="scientific">Octopus bimaculoides</name>
    <name type="common">California two-spotted octopus</name>
    <dbReference type="NCBI Taxonomy" id="37653"/>
    <lineage>
        <taxon>Eukaryota</taxon>
        <taxon>Metazoa</taxon>
        <taxon>Spiralia</taxon>
        <taxon>Lophotrochozoa</taxon>
        <taxon>Mollusca</taxon>
        <taxon>Cephalopoda</taxon>
        <taxon>Coleoidea</taxon>
        <taxon>Octopodiformes</taxon>
        <taxon>Octopoda</taxon>
        <taxon>Incirrata</taxon>
        <taxon>Octopodidae</taxon>
        <taxon>Octopus</taxon>
    </lineage>
</organism>
<dbReference type="Pfam" id="PF00169">
    <property type="entry name" value="PH"/>
    <property type="match status" value="1"/>
</dbReference>
<dbReference type="Pfam" id="PF00640">
    <property type="entry name" value="PID"/>
    <property type="match status" value="1"/>
</dbReference>
<evidence type="ECO:0000259" key="11">
    <source>
        <dbReference type="PROSITE" id="PS50003"/>
    </source>
</evidence>
<dbReference type="InterPro" id="IPR027267">
    <property type="entry name" value="AH/BAR_dom_sf"/>
</dbReference>
<evidence type="ECO:0000256" key="9">
    <source>
        <dbReference type="SAM" id="MobiDB-lite"/>
    </source>
</evidence>
<dbReference type="InterPro" id="IPR006020">
    <property type="entry name" value="PTB/PI_dom"/>
</dbReference>
<proteinExistence type="predicted"/>
<gene>
    <name evidence="12" type="ORF">OCBIM_22019202mg</name>
</gene>
<feature type="region of interest" description="Disordered" evidence="9">
    <location>
        <begin position="352"/>
        <end position="405"/>
    </location>
</feature>
<dbReference type="SUPFAM" id="SSF103657">
    <property type="entry name" value="BAR/IMD domain-like"/>
    <property type="match status" value="1"/>
</dbReference>
<dbReference type="EMBL" id="KQ418733">
    <property type="protein sequence ID" value="KOF86129.1"/>
    <property type="molecule type" value="Genomic_DNA"/>
</dbReference>
<dbReference type="GO" id="GO:0023052">
    <property type="term" value="P:signaling"/>
    <property type="evidence" value="ECO:0007669"/>
    <property type="project" value="TreeGrafter"/>
</dbReference>
<dbReference type="InterPro" id="IPR001849">
    <property type="entry name" value="PH_domain"/>
</dbReference>
<dbReference type="InterPro" id="IPR047181">
    <property type="entry name" value="DP13A/B"/>
</dbReference>
<feature type="compositionally biased region" description="Polar residues" evidence="9">
    <location>
        <begin position="386"/>
        <end position="405"/>
    </location>
</feature>
<evidence type="ECO:0000256" key="1">
    <source>
        <dbReference type="ARBA" id="ARBA00004123"/>
    </source>
</evidence>
<dbReference type="AlphaFoldDB" id="A0A0L8HAR0"/>
<evidence type="ECO:0000256" key="3">
    <source>
        <dbReference type="ARBA" id="ARBA00004262"/>
    </source>
</evidence>
<dbReference type="Gene3D" id="1.20.1270.60">
    <property type="entry name" value="Arfaptin homology (AH) domain/BAR domain"/>
    <property type="match status" value="1"/>
</dbReference>
<dbReference type="STRING" id="37653.A0A0L8HAR0"/>
<feature type="compositionally biased region" description="Basic and acidic residues" evidence="9">
    <location>
        <begin position="363"/>
        <end position="383"/>
    </location>
</feature>
<feature type="domain" description="PH" evidence="11">
    <location>
        <begin position="250"/>
        <end position="350"/>
    </location>
</feature>
<dbReference type="SMART" id="SM00233">
    <property type="entry name" value="PH"/>
    <property type="match status" value="1"/>
</dbReference>